<dbReference type="Proteomes" id="UP000265742">
    <property type="component" value="Unassembled WGS sequence"/>
</dbReference>
<accession>A0A3A1TY18</accession>
<dbReference type="InterPro" id="IPR014284">
    <property type="entry name" value="RNA_pol_sigma-70_dom"/>
</dbReference>
<sequence>MDDHDLLARVRDRDERALAQLRARYQPQLLARIDHVTLNRDLTEEVAQDLWLQLWQRPDMVDLTRGGFGTWLRTVAHRRAVDCVRSVQAARTRDLGYGLRQAHEVDYGPEQHAALAWYRPHLKAALAQLSDYQRTALLMHHFDDLSHVEIAHQLEIAAGASRTRYRDGLRRLRQILQDTAGAPT</sequence>
<dbReference type="OrthoDB" id="9784272at2"/>
<evidence type="ECO:0000259" key="5">
    <source>
        <dbReference type="Pfam" id="PF04542"/>
    </source>
</evidence>
<evidence type="ECO:0000256" key="3">
    <source>
        <dbReference type="ARBA" id="ARBA00023082"/>
    </source>
</evidence>
<keyword evidence="8" id="KW-1185">Reference proteome</keyword>
<dbReference type="Pfam" id="PF08281">
    <property type="entry name" value="Sigma70_r4_2"/>
    <property type="match status" value="1"/>
</dbReference>
<organism evidence="7 8">
    <name type="scientific">Amnibacterium setariae</name>
    <dbReference type="NCBI Taxonomy" id="2306585"/>
    <lineage>
        <taxon>Bacteria</taxon>
        <taxon>Bacillati</taxon>
        <taxon>Actinomycetota</taxon>
        <taxon>Actinomycetes</taxon>
        <taxon>Micrococcales</taxon>
        <taxon>Microbacteriaceae</taxon>
        <taxon>Amnibacterium</taxon>
    </lineage>
</organism>
<evidence type="ECO:0000259" key="6">
    <source>
        <dbReference type="Pfam" id="PF08281"/>
    </source>
</evidence>
<feature type="domain" description="RNA polymerase sigma factor 70 region 4 type 2" evidence="6">
    <location>
        <begin position="122"/>
        <end position="172"/>
    </location>
</feature>
<dbReference type="InterPro" id="IPR013249">
    <property type="entry name" value="RNA_pol_sigma70_r4_t2"/>
</dbReference>
<keyword evidence="2" id="KW-0805">Transcription regulation</keyword>
<dbReference type="Gene3D" id="1.10.1740.10">
    <property type="match status" value="1"/>
</dbReference>
<dbReference type="EMBL" id="QXTG01000002">
    <property type="protein sequence ID" value="RIX28660.1"/>
    <property type="molecule type" value="Genomic_DNA"/>
</dbReference>
<dbReference type="PANTHER" id="PTHR43133">
    <property type="entry name" value="RNA POLYMERASE ECF-TYPE SIGMA FACTO"/>
    <property type="match status" value="1"/>
</dbReference>
<comment type="similarity">
    <text evidence="1">Belongs to the sigma-70 factor family. ECF subfamily.</text>
</comment>
<dbReference type="InterPro" id="IPR013324">
    <property type="entry name" value="RNA_pol_sigma_r3/r4-like"/>
</dbReference>
<keyword evidence="3" id="KW-0731">Sigma factor</keyword>
<dbReference type="SUPFAM" id="SSF88946">
    <property type="entry name" value="Sigma2 domain of RNA polymerase sigma factors"/>
    <property type="match status" value="1"/>
</dbReference>
<evidence type="ECO:0000313" key="8">
    <source>
        <dbReference type="Proteomes" id="UP000265742"/>
    </source>
</evidence>
<gene>
    <name evidence="7" type="ORF">D1781_14755</name>
</gene>
<name>A0A3A1TY18_9MICO</name>
<dbReference type="Gene3D" id="1.10.10.10">
    <property type="entry name" value="Winged helix-like DNA-binding domain superfamily/Winged helix DNA-binding domain"/>
    <property type="match status" value="1"/>
</dbReference>
<protein>
    <submittedName>
        <fullName evidence="7">Sigma-70 family RNA polymerase sigma factor</fullName>
    </submittedName>
</protein>
<dbReference type="InterPro" id="IPR036388">
    <property type="entry name" value="WH-like_DNA-bd_sf"/>
</dbReference>
<dbReference type="GO" id="GO:0016987">
    <property type="term" value="F:sigma factor activity"/>
    <property type="evidence" value="ECO:0007669"/>
    <property type="project" value="UniProtKB-KW"/>
</dbReference>
<feature type="domain" description="RNA polymerase sigma-70 region 2" evidence="5">
    <location>
        <begin position="23"/>
        <end position="86"/>
    </location>
</feature>
<dbReference type="NCBIfam" id="TIGR02937">
    <property type="entry name" value="sigma70-ECF"/>
    <property type="match status" value="1"/>
</dbReference>
<dbReference type="PANTHER" id="PTHR43133:SF62">
    <property type="entry name" value="RNA POLYMERASE SIGMA FACTOR SIGZ"/>
    <property type="match status" value="1"/>
</dbReference>
<dbReference type="Pfam" id="PF04542">
    <property type="entry name" value="Sigma70_r2"/>
    <property type="match status" value="1"/>
</dbReference>
<dbReference type="AlphaFoldDB" id="A0A3A1TY18"/>
<evidence type="ECO:0000256" key="1">
    <source>
        <dbReference type="ARBA" id="ARBA00010641"/>
    </source>
</evidence>
<keyword evidence="4" id="KW-0804">Transcription</keyword>
<evidence type="ECO:0000256" key="4">
    <source>
        <dbReference type="ARBA" id="ARBA00023163"/>
    </source>
</evidence>
<dbReference type="SUPFAM" id="SSF88659">
    <property type="entry name" value="Sigma3 and sigma4 domains of RNA polymerase sigma factors"/>
    <property type="match status" value="1"/>
</dbReference>
<dbReference type="InterPro" id="IPR013325">
    <property type="entry name" value="RNA_pol_sigma_r2"/>
</dbReference>
<dbReference type="CDD" id="cd06171">
    <property type="entry name" value="Sigma70_r4"/>
    <property type="match status" value="1"/>
</dbReference>
<dbReference type="InterPro" id="IPR039425">
    <property type="entry name" value="RNA_pol_sigma-70-like"/>
</dbReference>
<proteinExistence type="inferred from homology"/>
<evidence type="ECO:0000313" key="7">
    <source>
        <dbReference type="EMBL" id="RIX28660.1"/>
    </source>
</evidence>
<comment type="caution">
    <text evidence="7">The sequence shown here is derived from an EMBL/GenBank/DDBJ whole genome shotgun (WGS) entry which is preliminary data.</text>
</comment>
<reference evidence="8" key="1">
    <citation type="submission" date="2018-09" db="EMBL/GenBank/DDBJ databases">
        <authorList>
            <person name="Kim I."/>
        </authorList>
    </citation>
    <scope>NUCLEOTIDE SEQUENCE [LARGE SCALE GENOMIC DNA]</scope>
    <source>
        <strain evidence="8">DD4a</strain>
    </source>
</reference>
<evidence type="ECO:0000256" key="2">
    <source>
        <dbReference type="ARBA" id="ARBA00023015"/>
    </source>
</evidence>
<dbReference type="RefSeq" id="WP_119482970.1">
    <property type="nucleotide sequence ID" value="NZ_QXTG01000002.1"/>
</dbReference>
<dbReference type="GO" id="GO:0006352">
    <property type="term" value="P:DNA-templated transcription initiation"/>
    <property type="evidence" value="ECO:0007669"/>
    <property type="project" value="InterPro"/>
</dbReference>
<dbReference type="InterPro" id="IPR007627">
    <property type="entry name" value="RNA_pol_sigma70_r2"/>
</dbReference>
<dbReference type="GO" id="GO:0003677">
    <property type="term" value="F:DNA binding"/>
    <property type="evidence" value="ECO:0007669"/>
    <property type="project" value="InterPro"/>
</dbReference>